<reference evidence="1 2" key="1">
    <citation type="submission" date="2020-04" db="EMBL/GenBank/DDBJ databases">
        <authorList>
            <person name="Yoon J."/>
        </authorList>
    </citation>
    <scope>NUCLEOTIDE SEQUENCE [LARGE SCALE GENOMIC DNA]</scope>
    <source>
        <strain evidence="1 2">KMU-166</strain>
    </source>
</reference>
<gene>
    <name evidence="1" type="ORF">HCU74_15420</name>
</gene>
<keyword evidence="2" id="KW-1185">Reference proteome</keyword>
<proteinExistence type="predicted"/>
<dbReference type="RefSeq" id="WP_168451326.1">
    <property type="nucleotide sequence ID" value="NZ_JAAWWK010000006.1"/>
</dbReference>
<accession>A0ABX1GHU6</accession>
<comment type="caution">
    <text evidence="1">The sequence shown here is derived from an EMBL/GenBank/DDBJ whole genome shotgun (WGS) entry which is preliminary data.</text>
</comment>
<dbReference type="EMBL" id="JAAWWK010000006">
    <property type="protein sequence ID" value="NKI18797.1"/>
    <property type="molecule type" value="Genomic_DNA"/>
</dbReference>
<dbReference type="Proteomes" id="UP000765845">
    <property type="component" value="Unassembled WGS sequence"/>
</dbReference>
<sequence length="341" mass="37447">MAVPAEQDVLYEIKGDIWGDSADGVVDKPTAGLLGRAETALRAFHQSGDPRRLGEAQILLNGVAKAQRGARYYELEARTAQSLHRFDDAMVAIDMALRQQPEAVALYLLKYSIALVRLDMGTARVACAAIPSTSSYASGCRYQLELHSAGDAGAAESFNELKQLLMSAVVAGDAVAPWLAVTLADAGERRALGDAVALWQLAVKLDDSDLYARSRLCDAALYAGDPEQALEVSRGFDHIDTLALCHAEALEQSVDRVASGEAEERRRLHRLQAYLAERFAEAEWRGEALHKRAQARYLLRIAERPEEALVLAEANWAEQKELPDWRLLEEARRAVGREEAP</sequence>
<name>A0ABX1GHU6_9GAMM</name>
<evidence type="ECO:0000313" key="1">
    <source>
        <dbReference type="EMBL" id="NKI18797.1"/>
    </source>
</evidence>
<protein>
    <recommendedName>
        <fullName evidence="3">Tetratricopeptide repeat protein</fullName>
    </recommendedName>
</protein>
<dbReference type="SUPFAM" id="SSF48452">
    <property type="entry name" value="TPR-like"/>
    <property type="match status" value="1"/>
</dbReference>
<dbReference type="InterPro" id="IPR011990">
    <property type="entry name" value="TPR-like_helical_dom_sf"/>
</dbReference>
<evidence type="ECO:0008006" key="3">
    <source>
        <dbReference type="Google" id="ProtNLM"/>
    </source>
</evidence>
<evidence type="ECO:0000313" key="2">
    <source>
        <dbReference type="Proteomes" id="UP000765845"/>
    </source>
</evidence>
<organism evidence="1 2">
    <name type="scientific">Spongiibacter thalassae</name>
    <dbReference type="NCBI Taxonomy" id="2721624"/>
    <lineage>
        <taxon>Bacteria</taxon>
        <taxon>Pseudomonadati</taxon>
        <taxon>Pseudomonadota</taxon>
        <taxon>Gammaproteobacteria</taxon>
        <taxon>Cellvibrionales</taxon>
        <taxon>Spongiibacteraceae</taxon>
        <taxon>Spongiibacter</taxon>
    </lineage>
</organism>